<accession>A0ACC1PM43</accession>
<sequence length="1381" mass="154699">MATYLITGVSRGIGYGLLSNLSSNPENTVIGLARNQTATEQKVSSELGARRNVHILQADMADYESILRAARETEKITGSLDYIIANAGVMSPAEAFANIGELAQDPKVFDEAFAYTMNTNVIGNVHLFTSLMPLVLKGKAKKIIAISSASADIELQRKYDLELSPTYSASKAALNAIVAKFSAQYARDGVLIMSICPGMVDTQTFDGSKLVRSDTVTIEFKLIIWATATDAQKQRFGVFLQSLQRYAPHFTGPKTTESAVKDLLAVVGKSSVENGDGGSFARSTEEAIPTPTLDSTRALHIIAKETGVAIRELVDDTSFPDAGVDYLLSLVIRLGNMLRGYKKISNPYLSNVSRIWHLQASEDVTKTFVKWLFGDTPNFTASNSLSHLQPDCSIEILPSSVSKIISKQDTKTRNLSMSGNTYHIDAGGHSLVNIGDSYHSGTKNREALLNLLLPSWKSSGSLDLSWDHLQAKKKRIVDKTGEWILDSGAFKPWRLEPGSFLWLHGIAGCGKTVLSSIIIDHLRDSSTGNSRTAGYYFNAREDEKRNVSRLLRSLILQLCPAEGVLPAKVNELHDRSLSQDFPDDLLLDTLEYLIRRQEQTYIVIDALDECDMSHRVGEEAEPEKLAKLILRLTSIEAANLHLLVTSRDGGLVGDLDFGLRNIVQKSMTENPHHLELNLQDGKANDKIKADIKIFVESELDRWNKRKGKLWLPLNETRWNQVANAVKQRADGMFRLAACLLDLLWRKSQWRELELALDDLPPELPEVYDRIFQDIKNQGQMETARILVRWLLYSERPLRLEELTEVTMADAQGDSFKVERGAQDESYVSSTLSSFIIISEDYLVQFAHQTVKNYLLLDTTEGGFFTKKEESQIFLANCCLAYMQFCDRFDPERKPTYCRRWQRYLEAYVLLEYVFNKWFYNTTDHHHGHTPSLEAATLYDAKTNWSMAGRSLFRIDDNSEAEDSPQSLSEWAASLKAWLKQVPNIEFVPYYNTTKYLACKGYERFVELLLAIPPDEDLHKEFDEEFDADSYFGPRALAAALLGHYKLMVQLMLDDTVKEMYNGSSWWPENQDKGADIRARDNVGWTALDLAVRNAVMSFNPQHDRVEHIYGNIDMHNDTETPPPVVISNNKTIARTLRLLSERAASLDYSKQFGWKDMEIAPTVVMSNHETAARAAHLLPGKEPDLEDCGTETLQAASADICVMTRWGETTTFFTTTQITSFIADGEPVTFSWEERVDLLGVIENPGENVLITVNTTALHLAARHGHEALARLLLEKEADPNARSRPEDEDLQLGGERLTSHGWTALHEAASAGHEAIFKLLLENGADVDIKDDLGRTALQIATFAGTNENCNTTLGRKRVRETDDVVDGRWGGDKVPRFSE</sequence>
<organism evidence="1 2">
    <name type="scientific">Xylaria curta</name>
    <dbReference type="NCBI Taxonomy" id="42375"/>
    <lineage>
        <taxon>Eukaryota</taxon>
        <taxon>Fungi</taxon>
        <taxon>Dikarya</taxon>
        <taxon>Ascomycota</taxon>
        <taxon>Pezizomycotina</taxon>
        <taxon>Sordariomycetes</taxon>
        <taxon>Xylariomycetidae</taxon>
        <taxon>Xylariales</taxon>
        <taxon>Xylariaceae</taxon>
        <taxon>Xylaria</taxon>
    </lineage>
</organism>
<proteinExistence type="predicted"/>
<keyword evidence="2" id="KW-1185">Reference proteome</keyword>
<evidence type="ECO:0000313" key="1">
    <source>
        <dbReference type="EMBL" id="KAJ2996238.1"/>
    </source>
</evidence>
<gene>
    <name evidence="1" type="ORF">NUW58_g1038</name>
</gene>
<reference evidence="1" key="1">
    <citation type="submission" date="2022-10" db="EMBL/GenBank/DDBJ databases">
        <title>Genome Sequence of Xylaria curta.</title>
        <authorList>
            <person name="Buettner E."/>
        </authorList>
    </citation>
    <scope>NUCLEOTIDE SEQUENCE</scope>
    <source>
        <strain evidence="1">Babe10</strain>
    </source>
</reference>
<protein>
    <submittedName>
        <fullName evidence="1">Uncharacterized protein</fullName>
    </submittedName>
</protein>
<dbReference type="Proteomes" id="UP001143856">
    <property type="component" value="Unassembled WGS sequence"/>
</dbReference>
<evidence type="ECO:0000313" key="2">
    <source>
        <dbReference type="Proteomes" id="UP001143856"/>
    </source>
</evidence>
<dbReference type="EMBL" id="JAPDGR010000103">
    <property type="protein sequence ID" value="KAJ2996238.1"/>
    <property type="molecule type" value="Genomic_DNA"/>
</dbReference>
<comment type="caution">
    <text evidence="1">The sequence shown here is derived from an EMBL/GenBank/DDBJ whole genome shotgun (WGS) entry which is preliminary data.</text>
</comment>
<name>A0ACC1PM43_9PEZI</name>